<organism evidence="1 2">
    <name type="scientific">Colletotrichum destructivum</name>
    <dbReference type="NCBI Taxonomy" id="34406"/>
    <lineage>
        <taxon>Eukaryota</taxon>
        <taxon>Fungi</taxon>
        <taxon>Dikarya</taxon>
        <taxon>Ascomycota</taxon>
        <taxon>Pezizomycotina</taxon>
        <taxon>Sordariomycetes</taxon>
        <taxon>Hypocreomycetidae</taxon>
        <taxon>Glomerellales</taxon>
        <taxon>Glomerellaceae</taxon>
        <taxon>Colletotrichum</taxon>
        <taxon>Colletotrichum destructivum species complex</taxon>
    </lineage>
</organism>
<keyword evidence="2" id="KW-1185">Reference proteome</keyword>
<dbReference type="EMBL" id="CP137314">
    <property type="protein sequence ID" value="WQF89511.1"/>
    <property type="molecule type" value="Genomic_DNA"/>
</dbReference>
<evidence type="ECO:0000313" key="1">
    <source>
        <dbReference type="EMBL" id="WQF89511.1"/>
    </source>
</evidence>
<dbReference type="Proteomes" id="UP001322277">
    <property type="component" value="Chromosome 10"/>
</dbReference>
<name>A0AAX4J2A1_9PEZI</name>
<sequence>MDTAPTLPCSLARPLASRTPSFLKLTVKGTAVGRLRPSPRGARGLSRRHPNLPIERLVYWTFGAAIVPCSHRQTRFSARRHTIQSRPYLRD</sequence>
<proteinExistence type="predicted"/>
<reference evidence="2" key="1">
    <citation type="journal article" date="2023" name="bioRxiv">
        <title>Complete genome of the Medicago anthracnose fungus, Colletotrichum destructivum, reveals a mini-chromosome-like region within a core chromosome.</title>
        <authorList>
            <person name="Lapalu N."/>
            <person name="Simon A."/>
            <person name="Lu A."/>
            <person name="Plaumann P.-L."/>
            <person name="Amselem J."/>
            <person name="Pigne S."/>
            <person name="Auger A."/>
            <person name="Koch C."/>
            <person name="Dallery J.-F."/>
            <person name="O'Connell R.J."/>
        </authorList>
    </citation>
    <scope>NUCLEOTIDE SEQUENCE [LARGE SCALE GENOMIC DNA]</scope>
    <source>
        <strain evidence="2">CBS 520.97</strain>
    </source>
</reference>
<dbReference type="RefSeq" id="XP_062786732.1">
    <property type="nucleotide sequence ID" value="XM_062930681.1"/>
</dbReference>
<gene>
    <name evidence="1" type="ORF">CDEST_14525</name>
</gene>
<accession>A0AAX4J2A1</accession>
<evidence type="ECO:0000313" key="2">
    <source>
        <dbReference type="Proteomes" id="UP001322277"/>
    </source>
</evidence>
<protein>
    <submittedName>
        <fullName evidence="1">Uncharacterized protein</fullName>
    </submittedName>
</protein>
<dbReference type="GeneID" id="87951025"/>
<dbReference type="KEGG" id="cdet:87951025"/>
<dbReference type="AlphaFoldDB" id="A0AAX4J2A1"/>